<evidence type="ECO:0000313" key="8">
    <source>
        <dbReference type="Proteomes" id="UP000693981"/>
    </source>
</evidence>
<dbReference type="PANTHER" id="PTHR11040:SF205">
    <property type="entry name" value="ZINC TRANSPORTER ZUPT"/>
    <property type="match status" value="1"/>
</dbReference>
<feature type="transmembrane region" description="Helical" evidence="6">
    <location>
        <begin position="543"/>
        <end position="562"/>
    </location>
</feature>
<feature type="transmembrane region" description="Helical" evidence="6">
    <location>
        <begin position="6"/>
        <end position="30"/>
    </location>
</feature>
<feature type="transmembrane region" description="Helical" evidence="6">
    <location>
        <begin position="605"/>
        <end position="628"/>
    </location>
</feature>
<evidence type="ECO:0000256" key="6">
    <source>
        <dbReference type="SAM" id="Phobius"/>
    </source>
</evidence>
<feature type="transmembrane region" description="Helical" evidence="6">
    <location>
        <begin position="258"/>
        <end position="276"/>
    </location>
</feature>
<comment type="subcellular location">
    <subcellularLocation>
        <location evidence="1">Membrane</location>
        <topology evidence="1">Multi-pass membrane protein</topology>
    </subcellularLocation>
</comment>
<feature type="transmembrane region" description="Helical" evidence="6">
    <location>
        <begin position="401"/>
        <end position="424"/>
    </location>
</feature>
<organism evidence="7 8">
    <name type="scientific">Phytophthora boehmeriae</name>
    <dbReference type="NCBI Taxonomy" id="109152"/>
    <lineage>
        <taxon>Eukaryota</taxon>
        <taxon>Sar</taxon>
        <taxon>Stramenopiles</taxon>
        <taxon>Oomycota</taxon>
        <taxon>Peronosporomycetes</taxon>
        <taxon>Peronosporales</taxon>
        <taxon>Peronosporaceae</taxon>
        <taxon>Phytophthora</taxon>
    </lineage>
</organism>
<keyword evidence="8" id="KW-1185">Reference proteome</keyword>
<feature type="transmembrane region" description="Helical" evidence="6">
    <location>
        <begin position="288"/>
        <end position="308"/>
    </location>
</feature>
<accession>A0A8T1WZH1</accession>
<feature type="transmembrane region" description="Helical" evidence="6">
    <location>
        <begin position="42"/>
        <end position="66"/>
    </location>
</feature>
<feature type="transmembrane region" description="Helical" evidence="6">
    <location>
        <begin position="225"/>
        <end position="246"/>
    </location>
</feature>
<evidence type="ECO:0000256" key="5">
    <source>
        <dbReference type="SAM" id="MobiDB-lite"/>
    </source>
</evidence>
<keyword evidence="3 6" id="KW-1133">Transmembrane helix</keyword>
<dbReference type="EMBL" id="JAGDFL010000106">
    <property type="protein sequence ID" value="KAG7397618.1"/>
    <property type="molecule type" value="Genomic_DNA"/>
</dbReference>
<gene>
    <name evidence="7" type="primary">ZRT3_1</name>
    <name evidence="7" type="ORF">PHYBOEH_000439</name>
</gene>
<evidence type="ECO:0000313" key="7">
    <source>
        <dbReference type="EMBL" id="KAG7397618.1"/>
    </source>
</evidence>
<sequence length="630" mass="66415">MGETELYVAAAFQLNAVAAVATVVGGLVICSNHTLRLATPKALATTLSISGGVTLFLSLMVVFGYSTIEFARHFRDSADTIVGKSWVASTLCLGVGIIIVYSVGFVVEKLTPGVDPQTPKQPVYSNVRESQQGNMQESVYLASPQDEGFIKMDETAKQKLQQMGVLSAIAIALHNIPSGIATFTASVEHPRIGLAMVMGVGLHNIAEGVAIAAPVYFATGSKKRGIMWCLIACIAEHLGAFIAFGIVGKEENNFTEGIVYGIVAGMMATTAMKEIFPTAYMYANGRIHLVSNGGLLGMVLMAISLSFFKHNQEQAIMMEKEMHVATAFQLNVAAALATVVGGLVICSQRTLRLATPMALATTLGISGGVTIFLSLMVLLGYSVLEFSITFDDNTDETNTGLSWLAATICLGIGIVIVYCVDYVVQKLTPAADSQTPKQSTGSDARESPQPHPLENVYIASPPQDHGFIRMNEAAKEKLQQMGILSGIAIALHNIPSGIATFTAGVEHPSVGLAMAIGVGLHNLAEGVAVAAPVYFATGSKCKGIAWCIVAAVAEHFGAFIAFAAVNDDGHSHEAALYGIVAGMMTTTTLKEIFPTAYVYANGRVHLVSSGVLIGMILMATGLSFFQYVGV</sequence>
<feature type="transmembrane region" description="Helical" evidence="6">
    <location>
        <begin position="574"/>
        <end position="593"/>
    </location>
</feature>
<proteinExistence type="predicted"/>
<feature type="transmembrane region" description="Helical" evidence="6">
    <location>
        <begin position="328"/>
        <end position="346"/>
    </location>
</feature>
<dbReference type="Pfam" id="PF02535">
    <property type="entry name" value="Zip"/>
    <property type="match status" value="2"/>
</dbReference>
<dbReference type="AlphaFoldDB" id="A0A8T1WZH1"/>
<feature type="compositionally biased region" description="Polar residues" evidence="5">
    <location>
        <begin position="432"/>
        <end position="442"/>
    </location>
</feature>
<evidence type="ECO:0000256" key="2">
    <source>
        <dbReference type="ARBA" id="ARBA00022692"/>
    </source>
</evidence>
<feature type="transmembrane region" description="Helical" evidence="6">
    <location>
        <begin position="192"/>
        <end position="218"/>
    </location>
</feature>
<dbReference type="OrthoDB" id="262547at2759"/>
<evidence type="ECO:0000256" key="3">
    <source>
        <dbReference type="ARBA" id="ARBA00022989"/>
    </source>
</evidence>
<dbReference type="GO" id="GO:0016020">
    <property type="term" value="C:membrane"/>
    <property type="evidence" value="ECO:0007669"/>
    <property type="project" value="UniProtKB-SubCell"/>
</dbReference>
<dbReference type="InterPro" id="IPR003689">
    <property type="entry name" value="ZIP"/>
</dbReference>
<feature type="transmembrane region" description="Helical" evidence="6">
    <location>
        <begin position="165"/>
        <end position="186"/>
    </location>
</feature>
<dbReference type="Proteomes" id="UP000693981">
    <property type="component" value="Unassembled WGS sequence"/>
</dbReference>
<dbReference type="PANTHER" id="PTHR11040">
    <property type="entry name" value="ZINC/IRON TRANSPORTER"/>
    <property type="match status" value="1"/>
</dbReference>
<keyword evidence="4 6" id="KW-0472">Membrane</keyword>
<comment type="caution">
    <text evidence="7">The sequence shown here is derived from an EMBL/GenBank/DDBJ whole genome shotgun (WGS) entry which is preliminary data.</text>
</comment>
<protein>
    <submittedName>
        <fullName evidence="7">Zinc transporter</fullName>
    </submittedName>
</protein>
<reference evidence="7" key="1">
    <citation type="submission" date="2021-02" db="EMBL/GenBank/DDBJ databases">
        <authorList>
            <person name="Palmer J.M."/>
        </authorList>
    </citation>
    <scope>NUCLEOTIDE SEQUENCE</scope>
    <source>
        <strain evidence="7">SCRP23</strain>
    </source>
</reference>
<feature type="transmembrane region" description="Helical" evidence="6">
    <location>
        <begin position="358"/>
        <end position="381"/>
    </location>
</feature>
<dbReference type="GO" id="GO:0005385">
    <property type="term" value="F:zinc ion transmembrane transporter activity"/>
    <property type="evidence" value="ECO:0007669"/>
    <property type="project" value="TreeGrafter"/>
</dbReference>
<evidence type="ECO:0000256" key="4">
    <source>
        <dbReference type="ARBA" id="ARBA00023136"/>
    </source>
</evidence>
<feature type="region of interest" description="Disordered" evidence="5">
    <location>
        <begin position="432"/>
        <end position="455"/>
    </location>
</feature>
<feature type="transmembrane region" description="Helical" evidence="6">
    <location>
        <begin position="511"/>
        <end position="536"/>
    </location>
</feature>
<keyword evidence="2 6" id="KW-0812">Transmembrane</keyword>
<feature type="transmembrane region" description="Helical" evidence="6">
    <location>
        <begin position="86"/>
        <end position="107"/>
    </location>
</feature>
<evidence type="ECO:0000256" key="1">
    <source>
        <dbReference type="ARBA" id="ARBA00004141"/>
    </source>
</evidence>
<name>A0A8T1WZH1_9STRA</name>
<feature type="transmembrane region" description="Helical" evidence="6">
    <location>
        <begin position="483"/>
        <end position="505"/>
    </location>
</feature>